<dbReference type="SUPFAM" id="SSF47676">
    <property type="entry name" value="Conserved domain common to transcription factors TFIIS, elongin A, CRSP70"/>
    <property type="match status" value="1"/>
</dbReference>
<keyword evidence="3" id="KW-0539">Nucleus</keyword>
<dbReference type="Proteomes" id="UP000030655">
    <property type="component" value="Unassembled WGS sequence"/>
</dbReference>
<feature type="domain" description="TFIIS N-terminal" evidence="5">
    <location>
        <begin position="123"/>
        <end position="200"/>
    </location>
</feature>
<dbReference type="GO" id="GO:0016973">
    <property type="term" value="P:poly(A)+ mRNA export from nucleus"/>
    <property type="evidence" value="ECO:0007669"/>
    <property type="project" value="TreeGrafter"/>
</dbReference>
<evidence type="ECO:0000256" key="4">
    <source>
        <dbReference type="SAM" id="MobiDB-lite"/>
    </source>
</evidence>
<dbReference type="PANTHER" id="PTHR46010:SF1">
    <property type="entry name" value="PROTEIN IWS1 HOMOLOG"/>
    <property type="match status" value="1"/>
</dbReference>
<keyword evidence="7" id="KW-1185">Reference proteome</keyword>
<gene>
    <name evidence="6" type="ORF">H312_02833</name>
</gene>
<feature type="compositionally biased region" description="Basic and acidic residues" evidence="4">
    <location>
        <begin position="44"/>
        <end position="63"/>
    </location>
</feature>
<dbReference type="EMBL" id="KK365231">
    <property type="protein sequence ID" value="KCZ79781.1"/>
    <property type="molecule type" value="Genomic_DNA"/>
</dbReference>
<accession>A0A059EYH7</accession>
<dbReference type="Pfam" id="PF08711">
    <property type="entry name" value="Med26"/>
    <property type="match status" value="1"/>
</dbReference>
<proteinExistence type="inferred from homology"/>
<dbReference type="InterPro" id="IPR051037">
    <property type="entry name" value="RNAPII_TF_IWS1"/>
</dbReference>
<name>A0A059EYH7_9MICR</name>
<organism evidence="6 7">
    <name type="scientific">Anncaliia algerae PRA339</name>
    <dbReference type="NCBI Taxonomy" id="1288291"/>
    <lineage>
        <taxon>Eukaryota</taxon>
        <taxon>Fungi</taxon>
        <taxon>Fungi incertae sedis</taxon>
        <taxon>Microsporidia</taxon>
        <taxon>Tubulinosematoidea</taxon>
        <taxon>Tubulinosematidae</taxon>
        <taxon>Anncaliia</taxon>
    </lineage>
</organism>
<dbReference type="PANTHER" id="PTHR46010">
    <property type="entry name" value="PROTEIN IWS1 HOMOLOG"/>
    <property type="match status" value="1"/>
</dbReference>
<evidence type="ECO:0000313" key="7">
    <source>
        <dbReference type="Proteomes" id="UP000030655"/>
    </source>
</evidence>
<dbReference type="VEuPathDB" id="MicrosporidiaDB:H312_02833"/>
<dbReference type="STRING" id="1288291.A0A059EYH7"/>
<feature type="compositionally biased region" description="Basic and acidic residues" evidence="4">
    <location>
        <begin position="10"/>
        <end position="37"/>
    </location>
</feature>
<sequence length="207" mass="24558">MQQSSEDEINIDRKNLMLSKKIDEQTDKINRTKNKEKQSKKRKLSSEDDIHKNRNLKTKENKMDYHLKSQEFVSQMRDIVIQDNENNEQNKPATNKLSQLDNLYKTCVNIKLQPTLIENDILSVIKMWLEPLPDKTLPNVLIRKTLLQLLLNMKIKTQDLKNSQIGKIIHFYSLNPNEIPEIKKVANFLIQKWCKIILTDEKREEEF</sequence>
<evidence type="ECO:0000256" key="2">
    <source>
        <dbReference type="ARBA" id="ARBA00037992"/>
    </source>
</evidence>
<reference evidence="6 7" key="2">
    <citation type="submission" date="2014-03" db="EMBL/GenBank/DDBJ databases">
        <title>The Genome Sequence of Anncaliia algerae insect isolate PRA339.</title>
        <authorList>
            <consortium name="The Broad Institute Genome Sequencing Platform"/>
            <consortium name="The Broad Institute Genome Sequencing Center for Infectious Disease"/>
            <person name="Cuomo C."/>
            <person name="Becnel J."/>
            <person name="Sanscrainte N."/>
            <person name="Walker B."/>
            <person name="Young S.K."/>
            <person name="Zeng Q."/>
            <person name="Gargeya S."/>
            <person name="Fitzgerald M."/>
            <person name="Haas B."/>
            <person name="Abouelleil A."/>
            <person name="Alvarado L."/>
            <person name="Arachchi H.M."/>
            <person name="Berlin A.M."/>
            <person name="Chapman S.B."/>
            <person name="Dewar J."/>
            <person name="Goldberg J."/>
            <person name="Griggs A."/>
            <person name="Gujja S."/>
            <person name="Hansen M."/>
            <person name="Howarth C."/>
            <person name="Imamovic A."/>
            <person name="Larimer J."/>
            <person name="McCowan C."/>
            <person name="Murphy C."/>
            <person name="Neiman D."/>
            <person name="Pearson M."/>
            <person name="Priest M."/>
            <person name="Roberts A."/>
            <person name="Saif S."/>
            <person name="Shea T."/>
            <person name="Sisk P."/>
            <person name="Sykes S."/>
            <person name="Wortman J."/>
            <person name="Nusbaum C."/>
            <person name="Birren B."/>
        </authorList>
    </citation>
    <scope>NUCLEOTIDE SEQUENCE [LARGE SCALE GENOMIC DNA]</scope>
    <source>
        <strain evidence="6 7">PRA339</strain>
    </source>
</reference>
<feature type="region of interest" description="Disordered" evidence="4">
    <location>
        <begin position="1"/>
        <end position="63"/>
    </location>
</feature>
<dbReference type="AlphaFoldDB" id="A0A059EYH7"/>
<dbReference type="InterPro" id="IPR035441">
    <property type="entry name" value="TFIIS/LEDGF_dom_sf"/>
</dbReference>
<protein>
    <recommendedName>
        <fullName evidence="5">TFIIS N-terminal domain-containing protein</fullName>
    </recommendedName>
</protein>
<dbReference type="OrthoDB" id="21124at2759"/>
<dbReference type="Gene3D" id="1.20.930.10">
    <property type="entry name" value="Conserved domain common to transcription factors TFIIS, elongin A, CRSP70"/>
    <property type="match status" value="1"/>
</dbReference>
<evidence type="ECO:0000256" key="1">
    <source>
        <dbReference type="ARBA" id="ARBA00037349"/>
    </source>
</evidence>
<dbReference type="InterPro" id="IPR017923">
    <property type="entry name" value="TFIIS_N"/>
</dbReference>
<comment type="subcellular location">
    <subcellularLocation>
        <location evidence="3">Nucleus</location>
    </subcellularLocation>
</comment>
<evidence type="ECO:0000256" key="3">
    <source>
        <dbReference type="PROSITE-ProRule" id="PRU00649"/>
    </source>
</evidence>
<evidence type="ECO:0000259" key="5">
    <source>
        <dbReference type="PROSITE" id="PS51319"/>
    </source>
</evidence>
<reference evidence="7" key="1">
    <citation type="submission" date="2013-02" db="EMBL/GenBank/DDBJ databases">
        <authorList>
            <consortium name="The Broad Institute Genome Sequencing Platform"/>
            <person name="Cuomo C."/>
            <person name="Becnel J."/>
            <person name="Sanscrainte N."/>
            <person name="Walker B."/>
            <person name="Young S.K."/>
            <person name="Zeng Q."/>
            <person name="Gargeya S."/>
            <person name="Fitzgerald M."/>
            <person name="Haas B."/>
            <person name="Abouelleil A."/>
            <person name="Alvarado L."/>
            <person name="Arachchi H.M."/>
            <person name="Berlin A.M."/>
            <person name="Chapman S.B."/>
            <person name="Dewar J."/>
            <person name="Goldberg J."/>
            <person name="Griggs A."/>
            <person name="Gujja S."/>
            <person name="Hansen M."/>
            <person name="Howarth C."/>
            <person name="Imamovic A."/>
            <person name="Larimer J."/>
            <person name="McCowan C."/>
            <person name="Murphy C."/>
            <person name="Neiman D."/>
            <person name="Pearson M."/>
            <person name="Priest M."/>
            <person name="Roberts A."/>
            <person name="Saif S."/>
            <person name="Shea T."/>
            <person name="Sisk P."/>
            <person name="Sykes S."/>
            <person name="Wortman J."/>
            <person name="Nusbaum C."/>
            <person name="Birren B."/>
        </authorList>
    </citation>
    <scope>NUCLEOTIDE SEQUENCE [LARGE SCALE GENOMIC DNA]</scope>
    <source>
        <strain evidence="7">PRA339</strain>
    </source>
</reference>
<comment type="similarity">
    <text evidence="2">Belongs to the IWS1 family.</text>
</comment>
<evidence type="ECO:0000313" key="6">
    <source>
        <dbReference type="EMBL" id="KCZ79781.1"/>
    </source>
</evidence>
<comment type="function">
    <text evidence="1">Transcription factor involved in RNA polymerase II transcription regulation. May function in both SPT15/TBP post-recruitment and recruitment steps of transcription.</text>
</comment>
<dbReference type="HOGENOM" id="CLU_106415_1_0_1"/>
<dbReference type="PROSITE" id="PS51319">
    <property type="entry name" value="TFIIS_N"/>
    <property type="match status" value="1"/>
</dbReference>
<dbReference type="GO" id="GO:0005634">
    <property type="term" value="C:nucleus"/>
    <property type="evidence" value="ECO:0007669"/>
    <property type="project" value="UniProtKB-SubCell"/>
</dbReference>